<evidence type="ECO:0000256" key="5">
    <source>
        <dbReference type="ARBA" id="ARBA00022801"/>
    </source>
</evidence>
<dbReference type="AlphaFoldDB" id="A0AA51N7C6"/>
<dbReference type="PANTHER" id="PTHR21666">
    <property type="entry name" value="PEPTIDASE-RELATED"/>
    <property type="match status" value="1"/>
</dbReference>
<dbReference type="SUPFAM" id="SSF51261">
    <property type="entry name" value="Duplicated hybrid motif"/>
    <property type="match status" value="1"/>
</dbReference>
<sequence length="433" mass="49198">MKRKLTSALILLVLILTTYFFVFEYYASSPLIDSAKVESDTAQINLVKPDPTILYGMVVDSFQVAEHAVKRNQSISDILLAYNVSHQTIFQLANVAKNVFDVRKIAPNKKYTIIYQDNDSLPSARALVYEPNPEEYVVFNLKDSIKVYVEKRPVEVKEKAISGTIQSSLYEEILKNGGTPELVDLVADMYGWQIDFTKIYPGDQFKVIYTERTIEGKSVGIEEIIGAELIHYNNPFLSIAFDQGDGIDYFDEEGKSLRKAFLRYPVKFTRISSKYTKRRYHPVQKRYKAHLGTDYAAPTGTPIYAAGDGVILKARYEKFNGRNVKIRHNATYSTQYLHMSRIAKGIKPGSKVKQGQLIGYVGSTGLASGPHLCYRFWKNDKQVDALKVDLPPSEPIKEDYLSNFMRYKGYVKSKLDQVSYPEAESEVLMAKVK</sequence>
<evidence type="ECO:0000256" key="7">
    <source>
        <dbReference type="ARBA" id="ARBA00023049"/>
    </source>
</evidence>
<dbReference type="CDD" id="cd12797">
    <property type="entry name" value="M23_peptidase"/>
    <property type="match status" value="1"/>
</dbReference>
<dbReference type="EMBL" id="CP129970">
    <property type="protein sequence ID" value="WMN07602.1"/>
    <property type="molecule type" value="Genomic_DNA"/>
</dbReference>
<comment type="subcellular location">
    <subcellularLocation>
        <location evidence="2">Cell envelope</location>
    </subcellularLocation>
</comment>
<accession>A0AA51N7C6</accession>
<dbReference type="GO" id="GO:0046872">
    <property type="term" value="F:metal ion binding"/>
    <property type="evidence" value="ECO:0007669"/>
    <property type="project" value="UniProtKB-KW"/>
</dbReference>
<dbReference type="RefSeq" id="WP_308357777.1">
    <property type="nucleotide sequence ID" value="NZ_CP129970.2"/>
</dbReference>
<reference evidence="10" key="1">
    <citation type="submission" date="2023-08" db="EMBL/GenBank/DDBJ databases">
        <title>Comparative genomics and taxonomic characterization of three novel marine species of genus Marivirga.</title>
        <authorList>
            <person name="Muhammad N."/>
            <person name="Kim S.-G."/>
        </authorList>
    </citation>
    <scope>NUCLEOTIDE SEQUENCE [LARGE SCALE GENOMIC DNA]</scope>
    <source>
        <strain evidence="10">ABR2-2</strain>
    </source>
</reference>
<keyword evidence="4" id="KW-0479">Metal-binding</keyword>
<proteinExistence type="predicted"/>
<dbReference type="GO" id="GO:0006508">
    <property type="term" value="P:proteolysis"/>
    <property type="evidence" value="ECO:0007669"/>
    <property type="project" value="UniProtKB-KW"/>
</dbReference>
<dbReference type="Proteomes" id="UP001244443">
    <property type="component" value="Chromosome"/>
</dbReference>
<dbReference type="InterPro" id="IPR016047">
    <property type="entry name" value="M23ase_b-sheet_dom"/>
</dbReference>
<gene>
    <name evidence="10" type="ORF">QYS48_08765</name>
</gene>
<dbReference type="Gene3D" id="3.10.450.350">
    <property type="match status" value="1"/>
</dbReference>
<evidence type="ECO:0000259" key="8">
    <source>
        <dbReference type="Pfam" id="PF01551"/>
    </source>
</evidence>
<dbReference type="PANTHER" id="PTHR21666:SF288">
    <property type="entry name" value="CELL DIVISION PROTEIN YTFB"/>
    <property type="match status" value="1"/>
</dbReference>
<organism evidence="10 11">
    <name type="scientific">Marivirga arenosa</name>
    <dbReference type="NCBI Taxonomy" id="3059076"/>
    <lineage>
        <taxon>Bacteria</taxon>
        <taxon>Pseudomonadati</taxon>
        <taxon>Bacteroidota</taxon>
        <taxon>Cytophagia</taxon>
        <taxon>Cytophagales</taxon>
        <taxon>Marivirgaceae</taxon>
        <taxon>Marivirga</taxon>
    </lineage>
</organism>
<keyword evidence="5" id="KW-0378">Hydrolase</keyword>
<evidence type="ECO:0000256" key="2">
    <source>
        <dbReference type="ARBA" id="ARBA00004196"/>
    </source>
</evidence>
<dbReference type="Pfam" id="PF01551">
    <property type="entry name" value="Peptidase_M23"/>
    <property type="match status" value="1"/>
</dbReference>
<keyword evidence="6" id="KW-0862">Zinc</keyword>
<keyword evidence="7" id="KW-0482">Metalloprotease</keyword>
<dbReference type="Gene3D" id="2.70.70.10">
    <property type="entry name" value="Glucose Permease (Domain IIA)"/>
    <property type="match status" value="1"/>
</dbReference>
<evidence type="ECO:0000256" key="6">
    <source>
        <dbReference type="ARBA" id="ARBA00022833"/>
    </source>
</evidence>
<feature type="domain" description="Csd3-like second N-terminal" evidence="9">
    <location>
        <begin position="157"/>
        <end position="275"/>
    </location>
</feature>
<evidence type="ECO:0000313" key="11">
    <source>
        <dbReference type="Proteomes" id="UP001244443"/>
    </source>
</evidence>
<dbReference type="GO" id="GO:0030313">
    <property type="term" value="C:cell envelope"/>
    <property type="evidence" value="ECO:0007669"/>
    <property type="project" value="UniProtKB-SubCell"/>
</dbReference>
<evidence type="ECO:0000256" key="3">
    <source>
        <dbReference type="ARBA" id="ARBA00022670"/>
    </source>
</evidence>
<evidence type="ECO:0000256" key="4">
    <source>
        <dbReference type="ARBA" id="ARBA00022723"/>
    </source>
</evidence>
<evidence type="ECO:0000256" key="1">
    <source>
        <dbReference type="ARBA" id="ARBA00001947"/>
    </source>
</evidence>
<name>A0AA51N7C6_9BACT</name>
<keyword evidence="3" id="KW-0645">Protease</keyword>
<keyword evidence="11" id="KW-1185">Reference proteome</keyword>
<dbReference type="InterPro" id="IPR050570">
    <property type="entry name" value="Cell_wall_metabolism_enzyme"/>
</dbReference>
<dbReference type="InterPro" id="IPR011055">
    <property type="entry name" value="Dup_hybrid_motif"/>
</dbReference>
<evidence type="ECO:0000313" key="10">
    <source>
        <dbReference type="EMBL" id="WMN07602.1"/>
    </source>
</evidence>
<evidence type="ECO:0000259" key="9">
    <source>
        <dbReference type="Pfam" id="PF19425"/>
    </source>
</evidence>
<dbReference type="Pfam" id="PF19425">
    <property type="entry name" value="Csd3_N2"/>
    <property type="match status" value="1"/>
</dbReference>
<feature type="domain" description="M23ase beta-sheet core" evidence="8">
    <location>
        <begin position="289"/>
        <end position="384"/>
    </location>
</feature>
<protein>
    <submittedName>
        <fullName evidence="10">Peptidoglycan DD-metalloendopeptidase family protein</fullName>
    </submittedName>
</protein>
<dbReference type="InterPro" id="IPR045834">
    <property type="entry name" value="Csd3_N2"/>
</dbReference>
<dbReference type="GO" id="GO:0004222">
    <property type="term" value="F:metalloendopeptidase activity"/>
    <property type="evidence" value="ECO:0007669"/>
    <property type="project" value="TreeGrafter"/>
</dbReference>
<comment type="cofactor">
    <cofactor evidence="1">
        <name>Zn(2+)</name>
        <dbReference type="ChEBI" id="CHEBI:29105"/>
    </cofactor>
</comment>